<sequence length="308" mass="34935">MKGLQLSKDYFLAHGLPMIQERFSDLADRIAVGLVGPGSECYGFDDALSRDHDWGPGFCLWLSQKDFTDYGPELDAAYRELPQTFAGFGPRQTSPGEEGRMGVLNIAGFYARYTGLDHPPEGLREWLGLSDQALGVCTNGAVFHDPDDHFSAWRRHLLDYYPEDIRRKKIASRCMTLAQTGQYNLLRSLQRNEPFASRYAELQFCHDLMSMAFLLNRRYAPFYKWLHRATAQLPVLGSILHKQINRLLNTDDGDQKVAIIEELCGLVVEEMQSQGLSDSKSSFLLDHGPRVQAGILDPDLRKHFTVFN</sequence>
<reference evidence="2 3" key="1">
    <citation type="journal article" date="2017" name="Genome Announc.">
        <title>Complete Genome Sequences of Two Acetylene-Fermenting Pelobacter acetylenicus Strains.</title>
        <authorList>
            <person name="Sutton J.M."/>
            <person name="Baesman S.M."/>
            <person name="Fierst J.L."/>
            <person name="Poret-Peterson A.T."/>
            <person name="Oremland R.S."/>
            <person name="Dunlap D.S."/>
            <person name="Akob D.M."/>
        </authorList>
    </citation>
    <scope>NUCLEOTIDE SEQUENCE [LARGE SCALE GENOMIC DNA]</scope>
    <source>
        <strain evidence="2 3">SFB93</strain>
    </source>
</reference>
<dbReference type="Pfam" id="PF13228">
    <property type="entry name" value="DUF4037"/>
    <property type="match status" value="1"/>
</dbReference>
<dbReference type="KEGG" id="pef:A7E78_06345"/>
<name>A0A1L3GNI5_9BACT</name>
<feature type="domain" description="DUF4037" evidence="1">
    <location>
        <begin position="126"/>
        <end position="226"/>
    </location>
</feature>
<protein>
    <recommendedName>
        <fullName evidence="1">DUF4037 domain-containing protein</fullName>
    </recommendedName>
</protein>
<evidence type="ECO:0000313" key="3">
    <source>
        <dbReference type="Proteomes" id="UP000182517"/>
    </source>
</evidence>
<keyword evidence="3" id="KW-1185">Reference proteome</keyword>
<gene>
    <name evidence="2" type="ORF">A7E78_06345</name>
</gene>
<dbReference type="OrthoDB" id="3030at2"/>
<accession>A0A1L3GNI5</accession>
<evidence type="ECO:0000313" key="2">
    <source>
        <dbReference type="EMBL" id="APG27494.1"/>
    </source>
</evidence>
<proteinExistence type="predicted"/>
<dbReference type="STRING" id="1842532.A7E78_06345"/>
<dbReference type="InterPro" id="IPR025117">
    <property type="entry name" value="DUF4037"/>
</dbReference>
<organism evidence="2 3">
    <name type="scientific">Syntrophotalea acetylenivorans</name>
    <dbReference type="NCBI Taxonomy" id="1842532"/>
    <lineage>
        <taxon>Bacteria</taxon>
        <taxon>Pseudomonadati</taxon>
        <taxon>Thermodesulfobacteriota</taxon>
        <taxon>Desulfuromonadia</taxon>
        <taxon>Desulfuromonadales</taxon>
        <taxon>Syntrophotaleaceae</taxon>
        <taxon>Syntrophotalea</taxon>
    </lineage>
</organism>
<dbReference type="EMBL" id="CP015519">
    <property type="protein sequence ID" value="APG27494.1"/>
    <property type="molecule type" value="Genomic_DNA"/>
</dbReference>
<dbReference type="Proteomes" id="UP000182517">
    <property type="component" value="Chromosome"/>
</dbReference>
<evidence type="ECO:0000259" key="1">
    <source>
        <dbReference type="Pfam" id="PF13228"/>
    </source>
</evidence>
<dbReference type="AlphaFoldDB" id="A0A1L3GNI5"/>